<feature type="signal peptide" evidence="1">
    <location>
        <begin position="1"/>
        <end position="29"/>
    </location>
</feature>
<dbReference type="OrthoDB" id="9804872at2"/>
<dbReference type="InterPro" id="IPR038765">
    <property type="entry name" value="Papain-like_cys_pep_sf"/>
</dbReference>
<dbReference type="Gene3D" id="3.10.620.30">
    <property type="match status" value="1"/>
</dbReference>
<feature type="domain" description="Transglutaminase-like" evidence="2">
    <location>
        <begin position="206"/>
        <end position="280"/>
    </location>
</feature>
<protein>
    <recommendedName>
        <fullName evidence="2">Transglutaminase-like domain-containing protein</fullName>
    </recommendedName>
</protein>
<keyword evidence="1" id="KW-0732">Signal</keyword>
<dbReference type="Pfam" id="PF01841">
    <property type="entry name" value="Transglut_core"/>
    <property type="match status" value="1"/>
</dbReference>
<dbReference type="InterPro" id="IPR006311">
    <property type="entry name" value="TAT_signal"/>
</dbReference>
<feature type="chain" id="PRO_5008248076" description="Transglutaminase-like domain-containing protein" evidence="1">
    <location>
        <begin position="30"/>
        <end position="369"/>
    </location>
</feature>
<dbReference type="KEGG" id="pwu:A8O14_03465"/>
<evidence type="ECO:0000256" key="1">
    <source>
        <dbReference type="SAM" id="SignalP"/>
    </source>
</evidence>
<name>A0A191UEC3_9BURK</name>
<dbReference type="AlphaFoldDB" id="A0A191UEC3"/>
<organism evidence="3 4">
    <name type="scientific">Polynucleobacter wuianus</name>
    <dbReference type="NCBI Taxonomy" id="1743168"/>
    <lineage>
        <taxon>Bacteria</taxon>
        <taxon>Pseudomonadati</taxon>
        <taxon>Pseudomonadota</taxon>
        <taxon>Betaproteobacteria</taxon>
        <taxon>Burkholderiales</taxon>
        <taxon>Burkholderiaceae</taxon>
        <taxon>Polynucleobacter</taxon>
    </lineage>
</organism>
<dbReference type="STRING" id="1743168.A8O14_03465"/>
<dbReference type="EMBL" id="CP015922">
    <property type="protein sequence ID" value="ANI99241.1"/>
    <property type="molecule type" value="Genomic_DNA"/>
</dbReference>
<keyword evidence="4" id="KW-1185">Reference proteome</keyword>
<dbReference type="PANTHER" id="PTHR38339:SF1">
    <property type="entry name" value="TRANSGLUTAMINASE-LIKE DOMAIN-CONTAINING PROTEIN"/>
    <property type="match status" value="1"/>
</dbReference>
<dbReference type="SUPFAM" id="SSF54001">
    <property type="entry name" value="Cysteine proteinases"/>
    <property type="match status" value="1"/>
</dbReference>
<gene>
    <name evidence="3" type="ORF">A8O14_03465</name>
</gene>
<reference evidence="4" key="1">
    <citation type="submission" date="2016-05" db="EMBL/GenBank/DDBJ databases">
        <title>Polynucleobacter sp. QLW-P1FAT50C-4 genome.</title>
        <authorList>
            <person name="Hahn M.W."/>
        </authorList>
    </citation>
    <scope>NUCLEOTIDE SEQUENCE [LARGE SCALE GENOMIC DNA]</scope>
    <source>
        <strain evidence="4">QLW-P1FAT50C-4</strain>
    </source>
</reference>
<evidence type="ECO:0000259" key="2">
    <source>
        <dbReference type="SMART" id="SM00460"/>
    </source>
</evidence>
<proteinExistence type="predicted"/>
<evidence type="ECO:0000313" key="4">
    <source>
        <dbReference type="Proteomes" id="UP000078463"/>
    </source>
</evidence>
<dbReference type="RefSeq" id="WP_068948245.1">
    <property type="nucleotide sequence ID" value="NZ_CP015922.1"/>
</dbReference>
<sequence>MTTSRRSALKTIAGAIALPSFNPISSAFAQSAPNWTTYEIVTEVNLDSPNGAAETWIPLPLVLDTDYFRTLAIRSESSDPKAVNQMYVTPDKQARMLWTKWDKSATSHSVKVSMLVSTQNRHLEITTPNPALKLTKEEQSFWTRGTKYLPTDGIVKAKARECLAGLPANATDVEKAKAIYNWVVDNTHRDPKTRGCGQGDVKLMLETNNLGGKCADINAVFVALARSAGVPARDVYGIRIADSARGYKSLGKSGDITKAQHCRAEFYASGYGWVPVDPADVRKVILEETGGLTANDPKVLAIRDYLFGNWEMNWMAYSYDHDIALPGSALGKKGDIPFLMYPQAENTEGRFDSLDPDNFKYKITSRRIG</sequence>
<dbReference type="Proteomes" id="UP000078463">
    <property type="component" value="Chromosome"/>
</dbReference>
<dbReference type="PANTHER" id="PTHR38339">
    <property type="entry name" value="TRANSGLUTAMINASE DOMAIN PROTEIN"/>
    <property type="match status" value="1"/>
</dbReference>
<dbReference type="PROSITE" id="PS51318">
    <property type="entry name" value="TAT"/>
    <property type="match status" value="1"/>
</dbReference>
<accession>A0A191UEC3</accession>
<evidence type="ECO:0000313" key="3">
    <source>
        <dbReference type="EMBL" id="ANI99241.1"/>
    </source>
</evidence>
<dbReference type="InterPro" id="IPR002931">
    <property type="entry name" value="Transglutaminase-like"/>
</dbReference>
<dbReference type="SMART" id="SM00460">
    <property type="entry name" value="TGc"/>
    <property type="match status" value="1"/>
</dbReference>